<gene>
    <name evidence="2" type="ORF">TSPGSL018_30469</name>
</gene>
<protein>
    <submittedName>
        <fullName evidence="2">Uncharacterized protein</fullName>
    </submittedName>
</protein>
<proteinExistence type="predicted"/>
<accession>A0A061QN43</accession>
<evidence type="ECO:0000313" key="2">
    <source>
        <dbReference type="EMBL" id="JAC59849.1"/>
    </source>
</evidence>
<dbReference type="EMBL" id="GBEZ01027468">
    <property type="protein sequence ID" value="JAC59849.1"/>
    <property type="molecule type" value="Transcribed_RNA"/>
</dbReference>
<organism evidence="2">
    <name type="scientific">Tetraselmis sp. GSL018</name>
    <dbReference type="NCBI Taxonomy" id="582737"/>
    <lineage>
        <taxon>Eukaryota</taxon>
        <taxon>Viridiplantae</taxon>
        <taxon>Chlorophyta</taxon>
        <taxon>core chlorophytes</taxon>
        <taxon>Chlorodendrophyceae</taxon>
        <taxon>Chlorodendrales</taxon>
        <taxon>Chlorodendraceae</taxon>
        <taxon>Tetraselmis</taxon>
    </lineage>
</organism>
<evidence type="ECO:0000256" key="1">
    <source>
        <dbReference type="SAM" id="MobiDB-lite"/>
    </source>
</evidence>
<reference evidence="2" key="1">
    <citation type="submission" date="2014-05" db="EMBL/GenBank/DDBJ databases">
        <title>The transcriptome of the halophilic microalga Tetraselmis sp. GSL018 isolated from the Great Salt Lake, Utah.</title>
        <authorList>
            <person name="Jinkerson R.E."/>
            <person name="D'Adamo S."/>
            <person name="Posewitz M.C."/>
        </authorList>
    </citation>
    <scope>NUCLEOTIDE SEQUENCE</scope>
    <source>
        <strain evidence="2">GSL018</strain>
    </source>
</reference>
<sequence>MLGAKRLSFACLTQPENQRAVSEGLSNSGASFRAVARASTVGHQLMEPDVPADNLPQHAGSRPQRDIGLPLCVGVVCGMPEEVLEALSEPYTLCSHEQLLRHLPRAIGIGRRVDDVHLTPYPRFRGERNHLAHVPDRQLYGPEADAELQQLEPVHGVEAVRLLQLERDEADEVLPHRQEVRAPWVGALAGLGMERLLHLLDKPHKAEALGETVARRSRGPPPSPRRHPSP</sequence>
<dbReference type="AlphaFoldDB" id="A0A061QN43"/>
<feature type="region of interest" description="Disordered" evidence="1">
    <location>
        <begin position="207"/>
        <end position="230"/>
    </location>
</feature>
<name>A0A061QN43_9CHLO</name>